<evidence type="ECO:0000313" key="3">
    <source>
        <dbReference type="Proteomes" id="UP000800200"/>
    </source>
</evidence>
<dbReference type="OrthoDB" id="191139at2759"/>
<dbReference type="AlphaFoldDB" id="A0A6A6DI28"/>
<organism evidence="2 3">
    <name type="scientific">Zopfia rhizophila CBS 207.26</name>
    <dbReference type="NCBI Taxonomy" id="1314779"/>
    <lineage>
        <taxon>Eukaryota</taxon>
        <taxon>Fungi</taxon>
        <taxon>Dikarya</taxon>
        <taxon>Ascomycota</taxon>
        <taxon>Pezizomycotina</taxon>
        <taxon>Dothideomycetes</taxon>
        <taxon>Dothideomycetes incertae sedis</taxon>
        <taxon>Zopfiaceae</taxon>
        <taxon>Zopfia</taxon>
    </lineage>
</organism>
<feature type="compositionally biased region" description="Basic and acidic residues" evidence="1">
    <location>
        <begin position="600"/>
        <end position="613"/>
    </location>
</feature>
<evidence type="ECO:0000256" key="1">
    <source>
        <dbReference type="SAM" id="MobiDB-lite"/>
    </source>
</evidence>
<feature type="region of interest" description="Disordered" evidence="1">
    <location>
        <begin position="21"/>
        <end position="41"/>
    </location>
</feature>
<keyword evidence="3" id="KW-1185">Reference proteome</keyword>
<name>A0A6A6DI28_9PEZI</name>
<dbReference type="Proteomes" id="UP000800200">
    <property type="component" value="Unassembled WGS sequence"/>
</dbReference>
<protein>
    <submittedName>
        <fullName evidence="2">Uncharacterized protein</fullName>
    </submittedName>
</protein>
<gene>
    <name evidence="2" type="ORF">K469DRAFT_731392</name>
</gene>
<proteinExistence type="predicted"/>
<sequence>MTDNLDKTYTAPKAPVLRLRPTPENEGIKEGQLDVPRHRDGPWIRHPDEIEESVCTLSNAQFPLDIDVENYRIFHRERMTAFTKYIRQWPKSERSGQIEVKQVTIVESLVDMERMLETSKDKIERAVEQTFVNCDIYLEPGQAWPPSNMERFGRDWSWNARGVYYRHHYSPHWVTADHDLWIPTIDDSMFDDPTEEHRRARAKNFLLHVMDNERWNKSEYAWEADAWTDVFGQMRNDPALAADKREYYAEIPDVHPVSCTLTGKSRFAKRIPDATFGLATFRPKHYQNAVASYELDAERLQALALHRYCGLISDPRCGEADLVFPFAVYEAKGWNGDPREARHQACAAGAAYLDMMDALARVPGPSEVRDREYQFEESHSAQVFALTSFGAQWHIMVGYRRPRLKREHAGHPGVSDTVYLYQRVWSSRIADERSAWKLLYLVDQIHDWGVTTFRDYIIRHLKAWHRFGRVAWAGDASTLRFILGKDFATCGKTITFDTPGWAKNFGADFKTELKQKSGKLLIKICIEEQPGEPYVRCVVGRCGTEHYPGYAIFSPEEHLRHYARVHNGTINESAISAFKEMHRRVALDVAETFKASHSEERRKRALEAYDERKGKRVKRNFQGTGSP</sequence>
<dbReference type="EMBL" id="ML994672">
    <property type="protein sequence ID" value="KAF2178775.1"/>
    <property type="molecule type" value="Genomic_DNA"/>
</dbReference>
<feature type="region of interest" description="Disordered" evidence="1">
    <location>
        <begin position="600"/>
        <end position="627"/>
    </location>
</feature>
<reference evidence="2" key="1">
    <citation type="journal article" date="2020" name="Stud. Mycol.">
        <title>101 Dothideomycetes genomes: a test case for predicting lifestyles and emergence of pathogens.</title>
        <authorList>
            <person name="Haridas S."/>
            <person name="Albert R."/>
            <person name="Binder M."/>
            <person name="Bloem J."/>
            <person name="Labutti K."/>
            <person name="Salamov A."/>
            <person name="Andreopoulos B."/>
            <person name="Baker S."/>
            <person name="Barry K."/>
            <person name="Bills G."/>
            <person name="Bluhm B."/>
            <person name="Cannon C."/>
            <person name="Castanera R."/>
            <person name="Culley D."/>
            <person name="Daum C."/>
            <person name="Ezra D."/>
            <person name="Gonzalez J."/>
            <person name="Henrissat B."/>
            <person name="Kuo A."/>
            <person name="Liang C."/>
            <person name="Lipzen A."/>
            <person name="Lutzoni F."/>
            <person name="Magnuson J."/>
            <person name="Mondo S."/>
            <person name="Nolan M."/>
            <person name="Ohm R."/>
            <person name="Pangilinan J."/>
            <person name="Park H.-J."/>
            <person name="Ramirez L."/>
            <person name="Alfaro M."/>
            <person name="Sun H."/>
            <person name="Tritt A."/>
            <person name="Yoshinaga Y."/>
            <person name="Zwiers L.-H."/>
            <person name="Turgeon B."/>
            <person name="Goodwin S."/>
            <person name="Spatafora J."/>
            <person name="Crous P."/>
            <person name="Grigoriev I."/>
        </authorList>
    </citation>
    <scope>NUCLEOTIDE SEQUENCE</scope>
    <source>
        <strain evidence="2">CBS 207.26</strain>
    </source>
</reference>
<evidence type="ECO:0000313" key="2">
    <source>
        <dbReference type="EMBL" id="KAF2178775.1"/>
    </source>
</evidence>
<accession>A0A6A6DI28</accession>